<reference evidence="3" key="1">
    <citation type="journal article" date="2014" name="Proc. Natl. Acad. Sci. U.S.A.">
        <title>Extensive sampling of basidiomycete genomes demonstrates inadequacy of the white-rot/brown-rot paradigm for wood decay fungi.</title>
        <authorList>
            <person name="Riley R."/>
            <person name="Salamov A.A."/>
            <person name="Brown D.W."/>
            <person name="Nagy L.G."/>
            <person name="Floudas D."/>
            <person name="Held B.W."/>
            <person name="Levasseur A."/>
            <person name="Lombard V."/>
            <person name="Morin E."/>
            <person name="Otillar R."/>
            <person name="Lindquist E.A."/>
            <person name="Sun H."/>
            <person name="LaButti K.M."/>
            <person name="Schmutz J."/>
            <person name="Jabbour D."/>
            <person name="Luo H."/>
            <person name="Baker S.E."/>
            <person name="Pisabarro A.G."/>
            <person name="Walton J.D."/>
            <person name="Blanchette R.A."/>
            <person name="Henrissat B."/>
            <person name="Martin F."/>
            <person name="Cullen D."/>
            <person name="Hibbett D.S."/>
            <person name="Grigoriev I.V."/>
        </authorList>
    </citation>
    <scope>NUCLEOTIDE SEQUENCE [LARGE SCALE GENOMIC DNA]</scope>
    <source>
        <strain evidence="3">CBS 339.88</strain>
    </source>
</reference>
<dbReference type="HOGENOM" id="CLU_553260_0_0_1"/>
<feature type="compositionally biased region" description="Low complexity" evidence="1">
    <location>
        <begin position="275"/>
        <end position="285"/>
    </location>
</feature>
<gene>
    <name evidence="2" type="ORF">GALMADRAFT_148697</name>
</gene>
<keyword evidence="3" id="KW-1185">Reference proteome</keyword>
<evidence type="ECO:0000313" key="2">
    <source>
        <dbReference type="EMBL" id="KDR65444.1"/>
    </source>
</evidence>
<feature type="region of interest" description="Disordered" evidence="1">
    <location>
        <begin position="1"/>
        <end position="108"/>
    </location>
</feature>
<proteinExistence type="predicted"/>
<dbReference type="EMBL" id="KL142448">
    <property type="protein sequence ID" value="KDR65444.1"/>
    <property type="molecule type" value="Genomic_DNA"/>
</dbReference>
<feature type="compositionally biased region" description="Basic and acidic residues" evidence="1">
    <location>
        <begin position="218"/>
        <end position="230"/>
    </location>
</feature>
<dbReference type="Proteomes" id="UP000027222">
    <property type="component" value="Unassembled WGS sequence"/>
</dbReference>
<name>A0A067SCK2_GALM3</name>
<evidence type="ECO:0000256" key="1">
    <source>
        <dbReference type="SAM" id="MobiDB-lite"/>
    </source>
</evidence>
<feature type="region of interest" description="Disordered" evidence="1">
    <location>
        <begin position="198"/>
        <end position="319"/>
    </location>
</feature>
<feature type="compositionally biased region" description="Low complexity" evidence="1">
    <location>
        <begin position="60"/>
        <end position="71"/>
    </location>
</feature>
<dbReference type="AlphaFoldDB" id="A0A067SCK2"/>
<evidence type="ECO:0000313" key="3">
    <source>
        <dbReference type="Proteomes" id="UP000027222"/>
    </source>
</evidence>
<organism evidence="2 3">
    <name type="scientific">Galerina marginata (strain CBS 339.88)</name>
    <dbReference type="NCBI Taxonomy" id="685588"/>
    <lineage>
        <taxon>Eukaryota</taxon>
        <taxon>Fungi</taxon>
        <taxon>Dikarya</taxon>
        <taxon>Basidiomycota</taxon>
        <taxon>Agaricomycotina</taxon>
        <taxon>Agaricomycetes</taxon>
        <taxon>Agaricomycetidae</taxon>
        <taxon>Agaricales</taxon>
        <taxon>Agaricineae</taxon>
        <taxon>Strophariaceae</taxon>
        <taxon>Galerina</taxon>
    </lineage>
</organism>
<feature type="compositionally biased region" description="Pro residues" evidence="1">
    <location>
        <begin position="208"/>
        <end position="217"/>
    </location>
</feature>
<sequence>MPPKSGNERPPGARDPGQTRRPPDPVFTADPAGGPPTPTAASAAVARYSSDVPAQARQGPSRPSSRTSISTVTASAHGPPTSDSEMQDYGTPSESADDDEAVPKGDASASAIASMLQSATKALLSGRANIADSVSGSHRLASGVVDFIAALNHAGWIDATTGATHGFVGLSEAIMPFIQLPKGMDVDDQTIRRPVQAASTSALFPPERTAPPDVPPPPDKKGKGNADHPKGGRKPQPQPRPAKVKEVVPFQRPPPPIPLHTKPGRSQKPVRTGYAAAAARPAAPAVGSSKRPLTPSVPQANPSPAKKQKRETPLFTSSGPSRKQVLIDFADPKPLRVEVNTLLDLITKSLAAHGASVKAESVSSAYRGYSIATSGVPREHDLDIIRGCVHDFFPDELGNKIWVGLPASKSYLRVLDVPTYQPNQAGPTHPDHVRQAMYASALTNLLHLDSPVRLVRNSKSSTTSTAYSNIWDSKSGYRARSLIGAYIHAWTPRPVDQGVQPPSRRPPVPALLEVGPRHPGVQGSGLALPSLLRSTYGRATPRPCGVLQGLPQEQPAHPCYSSG</sequence>
<accession>A0A067SCK2</accession>
<protein>
    <submittedName>
        <fullName evidence="2">Uncharacterized protein</fullName>
    </submittedName>
</protein>